<protein>
    <submittedName>
        <fullName evidence="2">Uncharacterized protein</fullName>
    </submittedName>
</protein>
<accession>A0A392TDW4</accession>
<keyword evidence="3" id="KW-1185">Reference proteome</keyword>
<reference evidence="2 3" key="1">
    <citation type="journal article" date="2018" name="Front. Plant Sci.">
        <title>Red Clover (Trifolium pratense) and Zigzag Clover (T. medium) - A Picture of Genomic Similarities and Differences.</title>
        <authorList>
            <person name="Dluhosova J."/>
            <person name="Istvanek J."/>
            <person name="Nedelnik J."/>
            <person name="Repkova J."/>
        </authorList>
    </citation>
    <scope>NUCLEOTIDE SEQUENCE [LARGE SCALE GENOMIC DNA]</scope>
    <source>
        <strain evidence="3">cv. 10/8</strain>
        <tissue evidence="2">Leaf</tissue>
    </source>
</reference>
<feature type="compositionally biased region" description="Pro residues" evidence="1">
    <location>
        <begin position="9"/>
        <end position="21"/>
    </location>
</feature>
<feature type="non-terminal residue" evidence="2">
    <location>
        <position position="21"/>
    </location>
</feature>
<name>A0A392TDW4_9FABA</name>
<evidence type="ECO:0000313" key="3">
    <source>
        <dbReference type="Proteomes" id="UP000265520"/>
    </source>
</evidence>
<comment type="caution">
    <text evidence="2">The sequence shown here is derived from an EMBL/GenBank/DDBJ whole genome shotgun (WGS) entry which is preliminary data.</text>
</comment>
<sequence length="21" mass="2417">MSRLRRPQFVPPPPPSSKIPE</sequence>
<dbReference type="AlphaFoldDB" id="A0A392TDW4"/>
<evidence type="ECO:0000256" key="1">
    <source>
        <dbReference type="SAM" id="MobiDB-lite"/>
    </source>
</evidence>
<organism evidence="2 3">
    <name type="scientific">Trifolium medium</name>
    <dbReference type="NCBI Taxonomy" id="97028"/>
    <lineage>
        <taxon>Eukaryota</taxon>
        <taxon>Viridiplantae</taxon>
        <taxon>Streptophyta</taxon>
        <taxon>Embryophyta</taxon>
        <taxon>Tracheophyta</taxon>
        <taxon>Spermatophyta</taxon>
        <taxon>Magnoliopsida</taxon>
        <taxon>eudicotyledons</taxon>
        <taxon>Gunneridae</taxon>
        <taxon>Pentapetalae</taxon>
        <taxon>rosids</taxon>
        <taxon>fabids</taxon>
        <taxon>Fabales</taxon>
        <taxon>Fabaceae</taxon>
        <taxon>Papilionoideae</taxon>
        <taxon>50 kb inversion clade</taxon>
        <taxon>NPAAA clade</taxon>
        <taxon>Hologalegina</taxon>
        <taxon>IRL clade</taxon>
        <taxon>Trifolieae</taxon>
        <taxon>Trifolium</taxon>
    </lineage>
</organism>
<proteinExistence type="predicted"/>
<dbReference type="EMBL" id="LXQA010561447">
    <property type="protein sequence ID" value="MCI59331.1"/>
    <property type="molecule type" value="Genomic_DNA"/>
</dbReference>
<feature type="region of interest" description="Disordered" evidence="1">
    <location>
        <begin position="1"/>
        <end position="21"/>
    </location>
</feature>
<dbReference type="Proteomes" id="UP000265520">
    <property type="component" value="Unassembled WGS sequence"/>
</dbReference>
<evidence type="ECO:0000313" key="2">
    <source>
        <dbReference type="EMBL" id="MCI59331.1"/>
    </source>
</evidence>